<proteinExistence type="predicted"/>
<dbReference type="InterPro" id="IPR014229">
    <property type="entry name" value="Spore_YtfJ"/>
</dbReference>
<gene>
    <name evidence="1" type="ORF">GXN74_07690</name>
</gene>
<dbReference type="AlphaFoldDB" id="A0A7X5HVW4"/>
<dbReference type="PANTHER" id="PTHR39162:SF1">
    <property type="entry name" value="SPORULATION PROTEIN YTFJ"/>
    <property type="match status" value="1"/>
</dbReference>
<evidence type="ECO:0000313" key="2">
    <source>
        <dbReference type="Proteomes" id="UP000461585"/>
    </source>
</evidence>
<keyword evidence="2" id="KW-1185">Reference proteome</keyword>
<dbReference type="EMBL" id="JAAEEH010000017">
    <property type="protein sequence ID" value="NDL67627.1"/>
    <property type="molecule type" value="Genomic_DNA"/>
</dbReference>
<organism evidence="1 2">
    <name type="scientific">Anaerotalea alkaliphila</name>
    <dbReference type="NCBI Taxonomy" id="2662126"/>
    <lineage>
        <taxon>Bacteria</taxon>
        <taxon>Bacillati</taxon>
        <taxon>Bacillota</taxon>
        <taxon>Clostridia</taxon>
        <taxon>Eubacteriales</taxon>
        <taxon>Anaerotalea</taxon>
    </lineage>
</organism>
<comment type="caution">
    <text evidence="1">The sequence shown here is derived from an EMBL/GenBank/DDBJ whole genome shotgun (WGS) entry which is preliminary data.</text>
</comment>
<dbReference type="PANTHER" id="PTHR39162">
    <property type="entry name" value="GLL3345 PROTEIN"/>
    <property type="match status" value="1"/>
</dbReference>
<accession>A0A7X5HVW4</accession>
<protein>
    <submittedName>
        <fullName evidence="1">Sporulation protein</fullName>
    </submittedName>
</protein>
<evidence type="ECO:0000313" key="1">
    <source>
        <dbReference type="EMBL" id="NDL67627.1"/>
    </source>
</evidence>
<name>A0A7X5HVW4_9FIRM</name>
<dbReference type="Pfam" id="PF09579">
    <property type="entry name" value="Spore_YtfJ"/>
    <property type="match status" value="1"/>
</dbReference>
<sequence>MDMDTNFKKTVDSLFAGMDNLISSKTVVGDAVHIEDTIILPLVEVSFGLGAGSTENGEGKNGSGGGGGLGAKIIPSAVIVIKDGNTKLVNIKNQDSFTKLLDLVPDLMDRFASKEKGKPDPEKQDVKRF</sequence>
<reference evidence="1 2" key="1">
    <citation type="submission" date="2020-01" db="EMBL/GenBank/DDBJ databases">
        <title>Anaeroalcalibacter tamaniensis gen. nov., sp. nov., moderately halophilic strictly anaerobic fermenter bacterium from mud volcano of Taman peninsula.</title>
        <authorList>
            <person name="Frolova A."/>
            <person name="Merkel A.Y."/>
            <person name="Slobodkin A.I."/>
        </authorList>
    </citation>
    <scope>NUCLEOTIDE SEQUENCE [LARGE SCALE GENOMIC DNA]</scope>
    <source>
        <strain evidence="1 2">F-3ap</strain>
    </source>
</reference>
<dbReference type="Proteomes" id="UP000461585">
    <property type="component" value="Unassembled WGS sequence"/>
</dbReference>